<dbReference type="GO" id="GO:0004067">
    <property type="term" value="F:asparaginase activity"/>
    <property type="evidence" value="ECO:0007669"/>
    <property type="project" value="UniProtKB-UniRule"/>
</dbReference>
<feature type="binding site" evidence="5">
    <location>
        <begin position="83"/>
        <end position="84"/>
    </location>
    <ligand>
        <name>substrate</name>
    </ligand>
</feature>
<sequence>MKKILLIATGGTIASRETEHGLRPALSGEDMRAALGATGSAIEVIDLLALDSTNIAPSHWQTIARKVADCRTDYDGFIITHGTDTMAYTSAALYYMLEQIDRPVILTGSQRPLGTDGSDAEGNLRLAYEAACSDFVGVCLAFGGRLIHGNAAKKIHSLADDAFRSIGRAEIDLTAPSTPTVPFHLHDALDTRVAVLRLYPGMKPITIDAHIAAGYRGIILEGYGLGSVPGDDAEESFLPTLDRARTRACTIVLTTQCIYDGADISHYEVGVRAAELGVLAGGTLPIEALYVLLMQRLAETPEGETVKSLEKNSGEPR</sequence>
<dbReference type="RefSeq" id="WP_006693049.1">
    <property type="nucleotide sequence ID" value="NZ_JH376799.1"/>
</dbReference>
<dbReference type="InterPro" id="IPR037152">
    <property type="entry name" value="L-asparaginase_N_sf"/>
</dbReference>
<evidence type="ECO:0000256" key="7">
    <source>
        <dbReference type="PROSITE-ProRule" id="PRU10100"/>
    </source>
</evidence>
<proteinExistence type="inferred from homology"/>
<dbReference type="GO" id="GO:0006520">
    <property type="term" value="P:amino acid metabolic process"/>
    <property type="evidence" value="ECO:0007669"/>
    <property type="project" value="InterPro"/>
</dbReference>
<dbReference type="Pfam" id="PF00710">
    <property type="entry name" value="Asparaginase"/>
    <property type="match status" value="1"/>
</dbReference>
<dbReference type="PANTHER" id="PTHR11707">
    <property type="entry name" value="L-ASPARAGINASE"/>
    <property type="match status" value="1"/>
</dbReference>
<evidence type="ECO:0000256" key="3">
    <source>
        <dbReference type="ARBA" id="ARBA00049366"/>
    </source>
</evidence>
<evidence type="ECO:0000259" key="9">
    <source>
        <dbReference type="Pfam" id="PF17763"/>
    </source>
</evidence>
<comment type="caution">
    <text evidence="10">The sequence shown here is derived from an EMBL/GenBank/DDBJ whole genome shotgun (WGS) entry which is preliminary data.</text>
</comment>
<reference evidence="10 11" key="1">
    <citation type="submission" date="2011-08" db="EMBL/GenBank/DDBJ databases">
        <title>The Genome Sequence of Selenomonas infelix ATCC 43532.</title>
        <authorList>
            <consortium name="The Broad Institute Genome Sequencing Platform"/>
            <person name="Earl A."/>
            <person name="Ward D."/>
            <person name="Feldgarden M."/>
            <person name="Gevers D."/>
            <person name="Izard J."/>
            <person name="Blanton J.M."/>
            <person name="Baranova O.V."/>
            <person name="Dewhirst F.E."/>
            <person name="Young S.K."/>
            <person name="Zeng Q."/>
            <person name="Gargeya S."/>
            <person name="Fitzgerald M."/>
            <person name="Haas B."/>
            <person name="Abouelleil A."/>
            <person name="Alvarado L."/>
            <person name="Arachchi H.M."/>
            <person name="Berlin A."/>
            <person name="Brown A."/>
            <person name="Chapman S.B."/>
            <person name="Chen Z."/>
            <person name="Dunbar C."/>
            <person name="Freedman E."/>
            <person name="Gearin G."/>
            <person name="Gellesch M."/>
            <person name="Goldberg J."/>
            <person name="Griggs A."/>
            <person name="Gujja S."/>
            <person name="Heiman D."/>
            <person name="Howarth C."/>
            <person name="Larson L."/>
            <person name="Lui A."/>
            <person name="MacDonald P.J.P."/>
            <person name="Montmayeur A."/>
            <person name="Murphy C."/>
            <person name="Neiman D."/>
            <person name="Pearson M."/>
            <person name="Priest M."/>
            <person name="Roberts A."/>
            <person name="Saif S."/>
            <person name="Shea T."/>
            <person name="Shenoy N."/>
            <person name="Sisk P."/>
            <person name="Stolte C."/>
            <person name="Sykes S."/>
            <person name="Wortman J."/>
            <person name="Nusbaum C."/>
            <person name="Birren B."/>
        </authorList>
    </citation>
    <scope>NUCLEOTIDE SEQUENCE [LARGE SCALE GENOMIC DNA]</scope>
    <source>
        <strain evidence="10 11">ATCC 43532</strain>
    </source>
</reference>
<dbReference type="SUPFAM" id="SSF53774">
    <property type="entry name" value="Glutaminase/Asparaginase"/>
    <property type="match status" value="1"/>
</dbReference>
<dbReference type="CDD" id="cd08963">
    <property type="entry name" value="L-asparaginase_I"/>
    <property type="match status" value="1"/>
</dbReference>
<feature type="binding site" evidence="5">
    <location>
        <position position="52"/>
    </location>
    <ligand>
        <name>substrate</name>
    </ligand>
</feature>
<dbReference type="Pfam" id="PF17763">
    <property type="entry name" value="Asparaginase_C"/>
    <property type="match status" value="1"/>
</dbReference>
<feature type="active site" evidence="7">
    <location>
        <position position="83"/>
    </location>
</feature>
<dbReference type="SMART" id="SM00870">
    <property type="entry name" value="Asparaginase"/>
    <property type="match status" value="1"/>
</dbReference>
<dbReference type="InterPro" id="IPR036152">
    <property type="entry name" value="Asp/glu_Ase-like_sf"/>
</dbReference>
<dbReference type="HOGENOM" id="CLU_019134_2_3_9"/>
<dbReference type="PRINTS" id="PR00139">
    <property type="entry name" value="ASNGLNASE"/>
</dbReference>
<dbReference type="InterPro" id="IPR020827">
    <property type="entry name" value="Asparaginase/glutaminase_AS1"/>
</dbReference>
<evidence type="ECO:0000259" key="8">
    <source>
        <dbReference type="Pfam" id="PF00710"/>
    </source>
</evidence>
<dbReference type="OrthoDB" id="9788068at2"/>
<comment type="similarity">
    <text evidence="1">Belongs to the asparaginase 1 family.</text>
</comment>
<name>G5GQT2_9FIRM</name>
<feature type="domain" description="L-asparaginase N-terminal" evidence="8">
    <location>
        <begin position="3"/>
        <end position="171"/>
    </location>
</feature>
<dbReference type="Gene3D" id="3.40.50.40">
    <property type="match status" value="1"/>
</dbReference>
<dbReference type="PATRIC" id="fig|679201.3.peg.1629"/>
<keyword evidence="11" id="KW-1185">Reference proteome</keyword>
<dbReference type="eggNOG" id="COG0252">
    <property type="taxonomic scope" value="Bacteria"/>
</dbReference>
<dbReference type="AlphaFoldDB" id="G5GQT2"/>
<dbReference type="InterPro" id="IPR041725">
    <property type="entry name" value="L-asparaginase_I"/>
</dbReference>
<dbReference type="PIRSF" id="PIRSF001220">
    <property type="entry name" value="L-ASNase_gatD"/>
    <property type="match status" value="1"/>
</dbReference>
<dbReference type="STRING" id="679201.HMPREF9334_01613"/>
<feature type="active site" evidence="6">
    <location>
        <position position="12"/>
    </location>
</feature>
<dbReference type="InterPro" id="IPR027475">
    <property type="entry name" value="Asparaginase/glutaminase_AS2"/>
</dbReference>
<dbReference type="EMBL" id="ACZM01000015">
    <property type="protein sequence ID" value="EHG20717.1"/>
    <property type="molecule type" value="Genomic_DNA"/>
</dbReference>
<organism evidence="10 11">
    <name type="scientific">Selenomonas infelix ATCC 43532</name>
    <dbReference type="NCBI Taxonomy" id="679201"/>
    <lineage>
        <taxon>Bacteria</taxon>
        <taxon>Bacillati</taxon>
        <taxon>Bacillota</taxon>
        <taxon>Negativicutes</taxon>
        <taxon>Selenomonadales</taxon>
        <taxon>Selenomonadaceae</taxon>
        <taxon>Selenomonas</taxon>
    </lineage>
</organism>
<dbReference type="InterPro" id="IPR040919">
    <property type="entry name" value="Asparaginase_C"/>
</dbReference>
<dbReference type="InterPro" id="IPR027474">
    <property type="entry name" value="L-asparaginase_N"/>
</dbReference>
<dbReference type="Proteomes" id="UP000004129">
    <property type="component" value="Unassembled WGS sequence"/>
</dbReference>
<evidence type="ECO:0000256" key="4">
    <source>
        <dbReference type="PIRSR" id="PIRSR001220-1"/>
    </source>
</evidence>
<evidence type="ECO:0000256" key="1">
    <source>
        <dbReference type="ARBA" id="ARBA00010518"/>
    </source>
</evidence>
<dbReference type="PIRSF" id="PIRSF500176">
    <property type="entry name" value="L_ASNase"/>
    <property type="match status" value="1"/>
</dbReference>
<feature type="domain" description="Asparaginase/glutaminase C-terminal" evidence="9">
    <location>
        <begin position="192"/>
        <end position="308"/>
    </location>
</feature>
<dbReference type="PROSITE" id="PS00144">
    <property type="entry name" value="ASN_GLN_ASE_1"/>
    <property type="match status" value="1"/>
</dbReference>
<evidence type="ECO:0000256" key="6">
    <source>
        <dbReference type="PROSITE-ProRule" id="PRU10099"/>
    </source>
</evidence>
<evidence type="ECO:0000256" key="2">
    <source>
        <dbReference type="ARBA" id="ARBA00012920"/>
    </source>
</evidence>
<feature type="active site" description="O-isoaspartyl threonine intermediate" evidence="4">
    <location>
        <position position="12"/>
    </location>
</feature>
<dbReference type="SFLD" id="SFLDS00057">
    <property type="entry name" value="Glutaminase/Asparaginase"/>
    <property type="match status" value="1"/>
</dbReference>
<evidence type="ECO:0000256" key="5">
    <source>
        <dbReference type="PIRSR" id="PIRSR001220-2"/>
    </source>
</evidence>
<comment type="catalytic activity">
    <reaction evidence="3">
        <text>L-asparagine + H2O = L-aspartate + NH4(+)</text>
        <dbReference type="Rhea" id="RHEA:21016"/>
        <dbReference type="ChEBI" id="CHEBI:15377"/>
        <dbReference type="ChEBI" id="CHEBI:28938"/>
        <dbReference type="ChEBI" id="CHEBI:29991"/>
        <dbReference type="ChEBI" id="CHEBI:58048"/>
        <dbReference type="EC" id="3.5.1.1"/>
    </reaction>
</comment>
<dbReference type="PROSITE" id="PS00917">
    <property type="entry name" value="ASN_GLN_ASE_2"/>
    <property type="match status" value="1"/>
</dbReference>
<dbReference type="InterPro" id="IPR006034">
    <property type="entry name" value="Asparaginase/glutaminase-like"/>
</dbReference>
<gene>
    <name evidence="10" type="ORF">HMPREF9334_01613</name>
</gene>
<evidence type="ECO:0000313" key="10">
    <source>
        <dbReference type="EMBL" id="EHG20717.1"/>
    </source>
</evidence>
<dbReference type="PROSITE" id="PS51732">
    <property type="entry name" value="ASN_GLN_ASE_3"/>
    <property type="match status" value="1"/>
</dbReference>
<dbReference type="InterPro" id="IPR027473">
    <property type="entry name" value="L-asparaginase_C"/>
</dbReference>
<dbReference type="EC" id="3.5.1.1" evidence="2"/>
<dbReference type="PANTHER" id="PTHR11707:SF28">
    <property type="entry name" value="60 KDA LYSOPHOSPHOLIPASE"/>
    <property type="match status" value="1"/>
</dbReference>
<evidence type="ECO:0000313" key="11">
    <source>
        <dbReference type="Proteomes" id="UP000004129"/>
    </source>
</evidence>
<dbReference type="Gene3D" id="3.40.50.1170">
    <property type="entry name" value="L-asparaginase, N-terminal domain"/>
    <property type="match status" value="1"/>
</dbReference>
<accession>G5GQT2</accession>
<protein>
    <recommendedName>
        <fullName evidence="2">asparaginase</fullName>
        <ecNumber evidence="2">3.5.1.1</ecNumber>
    </recommendedName>
</protein>